<accession>A0ABX9YTE1</accession>
<dbReference type="InterPro" id="IPR010982">
    <property type="entry name" value="Lambda_DNA-bd_dom_sf"/>
</dbReference>
<dbReference type="Proteomes" id="UP000281098">
    <property type="component" value="Unassembled WGS sequence"/>
</dbReference>
<dbReference type="RefSeq" id="WP_124492486.1">
    <property type="nucleotide sequence ID" value="NZ_QTOI01000005.1"/>
</dbReference>
<reference evidence="1 2" key="1">
    <citation type="submission" date="2018-08" db="EMBL/GenBank/DDBJ databases">
        <title>Comparative analysis of Burkholderia isolates from Puerto Rico.</title>
        <authorList>
            <person name="Hall C."/>
            <person name="Sahl J."/>
            <person name="Wagner D."/>
        </authorList>
    </citation>
    <scope>NUCLEOTIDE SEQUENCE [LARGE SCALE GENOMIC DNA]</scope>
    <source>
        <strain evidence="1 2">Bp8966</strain>
    </source>
</reference>
<comment type="caution">
    <text evidence="1">The sequence shown here is derived from an EMBL/GenBank/DDBJ whole genome shotgun (WGS) entry which is preliminary data.</text>
</comment>
<dbReference type="SUPFAM" id="SSF47413">
    <property type="entry name" value="lambda repressor-like DNA-binding domains"/>
    <property type="match status" value="1"/>
</dbReference>
<sequence>MATVEKRPLTEEEITERDRLVEAWSRYKATHPGASQIWLAEATGLGTQGLISQYLRGIIPLNVRALLAICAQIGANPADISPRLAKDVQSIQESVGLEGVSEAARKVIEAVIRADKAGEPAETFKYILRLLPVEGEQLGRLNK</sequence>
<proteinExistence type="predicted"/>
<keyword evidence="2" id="KW-1185">Reference proteome</keyword>
<organism evidence="1 2">
    <name type="scientific">Burkholderia stagnalis</name>
    <dbReference type="NCBI Taxonomy" id="1503054"/>
    <lineage>
        <taxon>Bacteria</taxon>
        <taxon>Pseudomonadati</taxon>
        <taxon>Pseudomonadota</taxon>
        <taxon>Betaproteobacteria</taxon>
        <taxon>Burkholderiales</taxon>
        <taxon>Burkholderiaceae</taxon>
        <taxon>Burkholderia</taxon>
        <taxon>Burkholderia cepacia complex</taxon>
    </lineage>
</organism>
<dbReference type="Gene3D" id="1.10.260.40">
    <property type="entry name" value="lambda repressor-like DNA-binding domains"/>
    <property type="match status" value="1"/>
</dbReference>
<dbReference type="EMBL" id="QTPM01000006">
    <property type="protein sequence ID" value="RQY96458.1"/>
    <property type="molecule type" value="Genomic_DNA"/>
</dbReference>
<name>A0ABX9YTE1_9BURK</name>
<gene>
    <name evidence="1" type="ORF">DF017_07360</name>
</gene>
<protein>
    <recommendedName>
        <fullName evidence="3">XRE family transcriptional regulator</fullName>
    </recommendedName>
</protein>
<evidence type="ECO:0000313" key="1">
    <source>
        <dbReference type="EMBL" id="RQY96458.1"/>
    </source>
</evidence>
<evidence type="ECO:0000313" key="2">
    <source>
        <dbReference type="Proteomes" id="UP000281098"/>
    </source>
</evidence>
<evidence type="ECO:0008006" key="3">
    <source>
        <dbReference type="Google" id="ProtNLM"/>
    </source>
</evidence>